<name>X1D0M9_9ZZZZ</name>
<dbReference type="AlphaFoldDB" id="X1D0M9"/>
<proteinExistence type="predicted"/>
<dbReference type="InterPro" id="IPR015424">
    <property type="entry name" value="PyrdxlP-dep_Trfase"/>
</dbReference>
<feature type="non-terminal residue" evidence="1">
    <location>
        <position position="1"/>
    </location>
</feature>
<evidence type="ECO:0000313" key="1">
    <source>
        <dbReference type="EMBL" id="GAG98667.1"/>
    </source>
</evidence>
<protein>
    <recommendedName>
        <fullName evidence="2">Aminotransferase class III-fold pyridoxal phosphate-dependent enzyme</fullName>
    </recommendedName>
</protein>
<sequence>IFESLSHPFIKEFRTQGMLFAFVIQSHKNISSKEILVKLKYELLKEGIIAGASLGKEILRLLPPLTITDKEISILKEKINKAFDAI</sequence>
<dbReference type="InterPro" id="IPR015422">
    <property type="entry name" value="PyrdxlP-dep_Trfase_small"/>
</dbReference>
<organism evidence="1">
    <name type="scientific">marine sediment metagenome</name>
    <dbReference type="NCBI Taxonomy" id="412755"/>
    <lineage>
        <taxon>unclassified sequences</taxon>
        <taxon>metagenomes</taxon>
        <taxon>ecological metagenomes</taxon>
    </lineage>
</organism>
<evidence type="ECO:0008006" key="2">
    <source>
        <dbReference type="Google" id="ProtNLM"/>
    </source>
</evidence>
<dbReference type="SUPFAM" id="SSF53383">
    <property type="entry name" value="PLP-dependent transferases"/>
    <property type="match status" value="1"/>
</dbReference>
<dbReference type="Gene3D" id="3.90.1150.10">
    <property type="entry name" value="Aspartate Aminotransferase, domain 1"/>
    <property type="match status" value="1"/>
</dbReference>
<gene>
    <name evidence="1" type="ORF">S01H4_39352</name>
</gene>
<accession>X1D0M9</accession>
<reference evidence="1" key="1">
    <citation type="journal article" date="2014" name="Front. Microbiol.">
        <title>High frequency of phylogenetically diverse reductive dehalogenase-homologous genes in deep subseafloor sedimentary metagenomes.</title>
        <authorList>
            <person name="Kawai M."/>
            <person name="Futagami T."/>
            <person name="Toyoda A."/>
            <person name="Takaki Y."/>
            <person name="Nishi S."/>
            <person name="Hori S."/>
            <person name="Arai W."/>
            <person name="Tsubouchi T."/>
            <person name="Morono Y."/>
            <person name="Uchiyama I."/>
            <person name="Ito T."/>
            <person name="Fujiyama A."/>
            <person name="Inagaki F."/>
            <person name="Takami H."/>
        </authorList>
    </citation>
    <scope>NUCLEOTIDE SEQUENCE</scope>
    <source>
        <strain evidence="1">Expedition CK06-06</strain>
    </source>
</reference>
<comment type="caution">
    <text evidence="1">The sequence shown here is derived from an EMBL/GenBank/DDBJ whole genome shotgun (WGS) entry which is preliminary data.</text>
</comment>
<dbReference type="EMBL" id="BART01021306">
    <property type="protein sequence ID" value="GAG98667.1"/>
    <property type="molecule type" value="Genomic_DNA"/>
</dbReference>